<name>A0A853JF08_9GAMM</name>
<dbReference type="EMBL" id="JACCKA010000073">
    <property type="protein sequence ID" value="NZA27189.1"/>
    <property type="molecule type" value="Genomic_DNA"/>
</dbReference>
<sequence>MSLLILLGVMAAAPAALAQSVPRILQCEECTPGQREELAIAIGQTAGGSFYVFSLGQKALARYWVDYDRAGQQWIATPVASQDGIAQMFGHMLDAHASRPGAFAGSQVFEAPVAAIGGTHDPVAVAIRGEHDSAYGRFNDAVGRCFEDEPCANAIAPAFAAMLSAEERALTHGFSLFRGPWSAVAWEGPAPRIEARLCSDNRDCAVVKYREPGWTYTETRSEGGRGQRYPSYGERAGYGFDDAAAASRFERSLRNAGAQVEGAWQAGSELSCETAHATASCVYRTPPLR</sequence>
<feature type="chain" id="PRO_5032804658" evidence="1">
    <location>
        <begin position="19"/>
        <end position="289"/>
    </location>
</feature>
<reference evidence="2 3" key="1">
    <citation type="submission" date="2020-07" db="EMBL/GenBank/DDBJ databases">
        <title>Luteimonas sp. SJ-92.</title>
        <authorList>
            <person name="Huang X.-X."/>
            <person name="Xu L."/>
            <person name="Sun J.-Q."/>
        </authorList>
    </citation>
    <scope>NUCLEOTIDE SEQUENCE [LARGE SCALE GENOMIC DNA]</scope>
    <source>
        <strain evidence="2 3">SJ-92</strain>
    </source>
</reference>
<comment type="caution">
    <text evidence="2">The sequence shown here is derived from an EMBL/GenBank/DDBJ whole genome shotgun (WGS) entry which is preliminary data.</text>
</comment>
<proteinExistence type="predicted"/>
<accession>A0A853JF08</accession>
<dbReference type="RefSeq" id="WP_180678972.1">
    <property type="nucleotide sequence ID" value="NZ_JACCKA010000073.1"/>
</dbReference>
<keyword evidence="1" id="KW-0732">Signal</keyword>
<feature type="signal peptide" evidence="1">
    <location>
        <begin position="1"/>
        <end position="18"/>
    </location>
</feature>
<dbReference type="AlphaFoldDB" id="A0A853JF08"/>
<dbReference type="Proteomes" id="UP000578091">
    <property type="component" value="Unassembled WGS sequence"/>
</dbReference>
<protein>
    <submittedName>
        <fullName evidence="2">Uncharacterized protein</fullName>
    </submittedName>
</protein>
<keyword evidence="3" id="KW-1185">Reference proteome</keyword>
<gene>
    <name evidence="2" type="ORF">H0E84_12435</name>
</gene>
<evidence type="ECO:0000256" key="1">
    <source>
        <dbReference type="SAM" id="SignalP"/>
    </source>
</evidence>
<organism evidence="2 3">
    <name type="scientific">Luteimonas salinisoli</name>
    <dbReference type="NCBI Taxonomy" id="2752307"/>
    <lineage>
        <taxon>Bacteria</taxon>
        <taxon>Pseudomonadati</taxon>
        <taxon>Pseudomonadota</taxon>
        <taxon>Gammaproteobacteria</taxon>
        <taxon>Lysobacterales</taxon>
        <taxon>Lysobacteraceae</taxon>
        <taxon>Luteimonas</taxon>
    </lineage>
</organism>
<evidence type="ECO:0000313" key="2">
    <source>
        <dbReference type="EMBL" id="NZA27189.1"/>
    </source>
</evidence>
<evidence type="ECO:0000313" key="3">
    <source>
        <dbReference type="Proteomes" id="UP000578091"/>
    </source>
</evidence>